<organism evidence="2 3">
    <name type="scientific">Pyricularia grisea</name>
    <name type="common">Crabgrass-specific blast fungus</name>
    <name type="synonym">Magnaporthe grisea</name>
    <dbReference type="NCBI Taxonomy" id="148305"/>
    <lineage>
        <taxon>Eukaryota</taxon>
        <taxon>Fungi</taxon>
        <taxon>Dikarya</taxon>
        <taxon>Ascomycota</taxon>
        <taxon>Pezizomycotina</taxon>
        <taxon>Sordariomycetes</taxon>
        <taxon>Sordariomycetidae</taxon>
        <taxon>Magnaporthales</taxon>
        <taxon>Pyriculariaceae</taxon>
        <taxon>Pyricularia</taxon>
    </lineage>
</organism>
<dbReference type="RefSeq" id="XP_030984767.1">
    <property type="nucleotide sequence ID" value="XM_031125131.1"/>
</dbReference>
<evidence type="ECO:0000313" key="3">
    <source>
        <dbReference type="RefSeq" id="XP_030984767.1"/>
    </source>
</evidence>
<reference evidence="3" key="2">
    <citation type="submission" date="2019-10" db="EMBL/GenBank/DDBJ databases">
        <authorList>
            <consortium name="NCBI Genome Project"/>
        </authorList>
    </citation>
    <scope>NUCLEOTIDE SEQUENCE</scope>
    <source>
        <strain evidence="3">NI907</strain>
    </source>
</reference>
<name>A0A6P8BC51_PYRGI</name>
<feature type="compositionally biased region" description="Low complexity" evidence="1">
    <location>
        <begin position="94"/>
        <end position="106"/>
    </location>
</feature>
<reference evidence="3" key="3">
    <citation type="submission" date="2025-08" db="UniProtKB">
        <authorList>
            <consortium name="RefSeq"/>
        </authorList>
    </citation>
    <scope>IDENTIFICATION</scope>
    <source>
        <strain evidence="3">NI907</strain>
    </source>
</reference>
<reference evidence="3" key="1">
    <citation type="journal article" date="2019" name="Mol. Biol. Evol.">
        <title>Blast fungal genomes show frequent chromosomal changes, gene gains and losses, and effector gene turnover.</title>
        <authorList>
            <person name="Gomez Luciano L.B."/>
            <person name="Jason Tsai I."/>
            <person name="Chuma I."/>
            <person name="Tosa Y."/>
            <person name="Chen Y.H."/>
            <person name="Li J.Y."/>
            <person name="Li M.Y."/>
            <person name="Jade Lu M.Y."/>
            <person name="Nakayashiki H."/>
            <person name="Li W.H."/>
        </authorList>
    </citation>
    <scope>NUCLEOTIDE SEQUENCE</scope>
    <source>
        <strain evidence="3">NI907</strain>
    </source>
</reference>
<dbReference type="AlphaFoldDB" id="A0A6P8BC51"/>
<sequence>MAPVALPTIDKHAGTTRLSTAVVDMGIAARVAHTATQRPAVRITALVVDNPVRAQLPAQRRPPSLPSPNPPPQPVVNRVTNSSFGQDISRWGDSSGMGASAGVSAVSPHTGKYSYQVKGNCLGGRSGS</sequence>
<proteinExistence type="predicted"/>
<feature type="compositionally biased region" description="Pro residues" evidence="1">
    <location>
        <begin position="63"/>
        <end position="74"/>
    </location>
</feature>
<keyword evidence="2" id="KW-1185">Reference proteome</keyword>
<gene>
    <name evidence="3" type="ORF">PgNI_05092</name>
</gene>
<dbReference type="GeneID" id="41960040"/>
<dbReference type="KEGG" id="pgri:PgNI_05092"/>
<accession>A0A6P8BC51</accession>
<dbReference type="Proteomes" id="UP000515153">
    <property type="component" value="Unplaced"/>
</dbReference>
<protein>
    <submittedName>
        <fullName evidence="3">Uncharacterized protein</fullName>
    </submittedName>
</protein>
<evidence type="ECO:0000256" key="1">
    <source>
        <dbReference type="SAM" id="MobiDB-lite"/>
    </source>
</evidence>
<evidence type="ECO:0000313" key="2">
    <source>
        <dbReference type="Proteomes" id="UP000515153"/>
    </source>
</evidence>
<feature type="region of interest" description="Disordered" evidence="1">
    <location>
        <begin position="56"/>
        <end position="106"/>
    </location>
</feature>